<accession>A0A559IWU0</accession>
<dbReference type="InterPro" id="IPR032585">
    <property type="entry name" value="DUF4912"/>
</dbReference>
<keyword evidence="2" id="KW-1185">Reference proteome</keyword>
<evidence type="ECO:0000313" key="2">
    <source>
        <dbReference type="Proteomes" id="UP000318102"/>
    </source>
</evidence>
<dbReference type="Proteomes" id="UP000318102">
    <property type="component" value="Unassembled WGS sequence"/>
</dbReference>
<dbReference type="RefSeq" id="WP_144987228.1">
    <property type="nucleotide sequence ID" value="NZ_VNJK01000001.1"/>
</dbReference>
<proteinExistence type="predicted"/>
<name>A0A559IWU0_9BACL</name>
<reference evidence="1 2" key="1">
    <citation type="submission" date="2019-07" db="EMBL/GenBank/DDBJ databases">
        <authorList>
            <person name="Kim J."/>
        </authorList>
    </citation>
    <scope>NUCLEOTIDE SEQUENCE [LARGE SCALE GENOMIC DNA]</scope>
    <source>
        <strain evidence="1 2">N4</strain>
    </source>
</reference>
<dbReference type="OrthoDB" id="9812700at2"/>
<evidence type="ECO:0000313" key="1">
    <source>
        <dbReference type="EMBL" id="TVX92097.1"/>
    </source>
</evidence>
<sequence>MVQPSINNRHYTANQSNIIHLMVQQPTVLFGYWEVSKRLKSLIERHYRSSWHELRRVARLYQYSYSEPDTAPLTYYDADVGNSESWYFRHVAPRHRYALDYGFVNHNQQFVSLLRSALVGTPRNDPDWIVEVRDESSTIQECSQSDSQHQHYAQSNYSPFQQFSTYTLYSDN</sequence>
<gene>
    <name evidence="1" type="ORF">FPZ44_02905</name>
</gene>
<dbReference type="Pfam" id="PF16258">
    <property type="entry name" value="DUF4912"/>
    <property type="match status" value="1"/>
</dbReference>
<organism evidence="1 2">
    <name type="scientific">Paenibacillus agilis</name>
    <dbReference type="NCBI Taxonomy" id="3020863"/>
    <lineage>
        <taxon>Bacteria</taxon>
        <taxon>Bacillati</taxon>
        <taxon>Bacillota</taxon>
        <taxon>Bacilli</taxon>
        <taxon>Bacillales</taxon>
        <taxon>Paenibacillaceae</taxon>
        <taxon>Paenibacillus</taxon>
    </lineage>
</organism>
<dbReference type="AlphaFoldDB" id="A0A559IWU0"/>
<dbReference type="EMBL" id="VNJK01000001">
    <property type="protein sequence ID" value="TVX92097.1"/>
    <property type="molecule type" value="Genomic_DNA"/>
</dbReference>
<protein>
    <submittedName>
        <fullName evidence="1">DUF4912 domain-containing protein</fullName>
    </submittedName>
</protein>
<comment type="caution">
    <text evidence="1">The sequence shown here is derived from an EMBL/GenBank/DDBJ whole genome shotgun (WGS) entry which is preliminary data.</text>
</comment>